<feature type="region of interest" description="Disordered" evidence="3">
    <location>
        <begin position="1"/>
        <end position="134"/>
    </location>
</feature>
<feature type="compositionally biased region" description="Low complexity" evidence="3">
    <location>
        <begin position="75"/>
        <end position="93"/>
    </location>
</feature>
<protein>
    <submittedName>
        <fullName evidence="4">L-ascorbate peroxidase S, chloroplastic/mitochondrial</fullName>
    </submittedName>
</protein>
<evidence type="ECO:0000256" key="3">
    <source>
        <dbReference type="SAM" id="MobiDB-lite"/>
    </source>
</evidence>
<dbReference type="PANTHER" id="PTHR31356">
    <property type="entry name" value="THYLAKOID LUMENAL 29 KDA PROTEIN, CHLOROPLASTIC-RELATED"/>
    <property type="match status" value="1"/>
</dbReference>
<dbReference type="GO" id="GO:0000302">
    <property type="term" value="P:response to reactive oxygen species"/>
    <property type="evidence" value="ECO:0007669"/>
    <property type="project" value="TreeGrafter"/>
</dbReference>
<dbReference type="InterPro" id="IPR010255">
    <property type="entry name" value="Haem_peroxidase_sf"/>
</dbReference>
<dbReference type="InterPro" id="IPR002207">
    <property type="entry name" value="Peroxidase_I"/>
</dbReference>
<organism evidence="4">
    <name type="scientific">Anthurium amnicola</name>
    <dbReference type="NCBI Taxonomy" id="1678845"/>
    <lineage>
        <taxon>Eukaryota</taxon>
        <taxon>Viridiplantae</taxon>
        <taxon>Streptophyta</taxon>
        <taxon>Embryophyta</taxon>
        <taxon>Tracheophyta</taxon>
        <taxon>Spermatophyta</taxon>
        <taxon>Magnoliopsida</taxon>
        <taxon>Liliopsida</taxon>
        <taxon>Araceae</taxon>
        <taxon>Pothoideae</taxon>
        <taxon>Potheae</taxon>
        <taxon>Anthurium</taxon>
    </lineage>
</organism>
<dbReference type="SUPFAM" id="SSF48113">
    <property type="entry name" value="Heme-dependent peroxidases"/>
    <property type="match status" value="1"/>
</dbReference>
<feature type="non-terminal residue" evidence="4">
    <location>
        <position position="195"/>
    </location>
</feature>
<dbReference type="GO" id="GO:0042744">
    <property type="term" value="P:hydrogen peroxide catabolic process"/>
    <property type="evidence" value="ECO:0007669"/>
    <property type="project" value="TreeGrafter"/>
</dbReference>
<reference evidence="4" key="1">
    <citation type="submission" date="2015-07" db="EMBL/GenBank/DDBJ databases">
        <title>Transcriptome Assembly of Anthurium amnicola.</title>
        <authorList>
            <person name="Suzuki J."/>
        </authorList>
    </citation>
    <scope>NUCLEOTIDE SEQUENCE</scope>
</reference>
<keyword evidence="2" id="KW-0560">Oxidoreductase</keyword>
<dbReference type="InterPro" id="IPR044831">
    <property type="entry name" value="Ccp1-like"/>
</dbReference>
<sequence>MAINTTRSRTGRGPSDGTLPQSSASTFATTAAVITPPMASRLPSPASMASLTSSSPAASRRAATRSPQPLPPPRSSLSSLLPSSSSSHGSLLSPPLPSIRLRFRQGPRVGAMGPVRGSSGAAPATSVASDPGQLKSAREDIKELLRTKSCHPIMIRLGWHDAGTYDKNIEEWPKRGGANGSLRFEVELKHAANAG</sequence>
<dbReference type="EMBL" id="GDJX01027744">
    <property type="protein sequence ID" value="JAT40192.1"/>
    <property type="molecule type" value="Transcribed_RNA"/>
</dbReference>
<dbReference type="AlphaFoldDB" id="A0A1D1XCN8"/>
<dbReference type="GO" id="GO:0004601">
    <property type="term" value="F:peroxidase activity"/>
    <property type="evidence" value="ECO:0007669"/>
    <property type="project" value="UniProtKB-KW"/>
</dbReference>
<evidence type="ECO:0000256" key="2">
    <source>
        <dbReference type="ARBA" id="ARBA00023002"/>
    </source>
</evidence>
<dbReference type="GO" id="GO:0020037">
    <property type="term" value="F:heme binding"/>
    <property type="evidence" value="ECO:0007669"/>
    <property type="project" value="InterPro"/>
</dbReference>
<keyword evidence="4" id="KW-0575">Peroxidase</keyword>
<feature type="compositionally biased region" description="Low complexity" evidence="3">
    <location>
        <begin position="22"/>
        <end position="32"/>
    </location>
</feature>
<evidence type="ECO:0000313" key="4">
    <source>
        <dbReference type="EMBL" id="JAT40192.1"/>
    </source>
</evidence>
<evidence type="ECO:0000256" key="1">
    <source>
        <dbReference type="ARBA" id="ARBA00022837"/>
    </source>
</evidence>
<proteinExistence type="predicted"/>
<name>A0A1D1XCN8_9ARAE</name>
<dbReference type="PANTHER" id="PTHR31356:SF66">
    <property type="entry name" value="CATALASE-PEROXIDASE"/>
    <property type="match status" value="1"/>
</dbReference>
<accession>A0A1D1XCN8</accession>
<dbReference type="PRINTS" id="PR00459">
    <property type="entry name" value="ASPEROXIDASE"/>
</dbReference>
<dbReference type="Gene3D" id="1.10.520.10">
    <property type="match status" value="1"/>
</dbReference>
<dbReference type="GO" id="GO:0034599">
    <property type="term" value="P:cellular response to oxidative stress"/>
    <property type="evidence" value="ECO:0007669"/>
    <property type="project" value="InterPro"/>
</dbReference>
<keyword evidence="1" id="KW-0106">Calcium</keyword>
<gene>
    <name evidence="4" type="primary">APXS_2</name>
    <name evidence="4" type="ORF">g.89314</name>
</gene>
<feature type="compositionally biased region" description="Low complexity" evidence="3">
    <location>
        <begin position="42"/>
        <end position="67"/>
    </location>
</feature>